<dbReference type="SUPFAM" id="SSF55729">
    <property type="entry name" value="Acyl-CoA N-acyltransferases (Nat)"/>
    <property type="match status" value="1"/>
</dbReference>
<organism evidence="2 3">
    <name type="scientific">Shewanella avicenniae</name>
    <dbReference type="NCBI Taxonomy" id="2814294"/>
    <lineage>
        <taxon>Bacteria</taxon>
        <taxon>Pseudomonadati</taxon>
        <taxon>Pseudomonadota</taxon>
        <taxon>Gammaproteobacteria</taxon>
        <taxon>Alteromonadales</taxon>
        <taxon>Shewanellaceae</taxon>
        <taxon>Shewanella</taxon>
    </lineage>
</organism>
<protein>
    <submittedName>
        <fullName evidence="2">GNAT family N-acetyltransferase</fullName>
    </submittedName>
</protein>
<dbReference type="EMBL" id="CP071503">
    <property type="protein sequence ID" value="QSX32308.1"/>
    <property type="molecule type" value="Genomic_DNA"/>
</dbReference>
<proteinExistence type="predicted"/>
<dbReference type="Gene3D" id="3.40.630.30">
    <property type="match status" value="1"/>
</dbReference>
<dbReference type="CDD" id="cd04301">
    <property type="entry name" value="NAT_SF"/>
    <property type="match status" value="1"/>
</dbReference>
<dbReference type="PANTHER" id="PTHR43451">
    <property type="entry name" value="ACETYLTRANSFERASE (GNAT) FAMILY PROTEIN"/>
    <property type="match status" value="1"/>
</dbReference>
<dbReference type="PROSITE" id="PS51186">
    <property type="entry name" value="GNAT"/>
    <property type="match status" value="1"/>
</dbReference>
<evidence type="ECO:0000259" key="1">
    <source>
        <dbReference type="PROSITE" id="PS51186"/>
    </source>
</evidence>
<gene>
    <name evidence="2" type="ORF">JYB87_11030</name>
</gene>
<reference evidence="2 3" key="1">
    <citation type="submission" date="2021-03" db="EMBL/GenBank/DDBJ databases">
        <title>Novel species identification of genus Shewanella.</title>
        <authorList>
            <person name="Liu G."/>
            <person name="Zhang Q."/>
        </authorList>
    </citation>
    <scope>NUCLEOTIDE SEQUENCE [LARGE SCALE GENOMIC DNA]</scope>
    <source>
        <strain evidence="2 3">FJAT-51800</strain>
    </source>
</reference>
<dbReference type="RefSeq" id="WP_207353553.1">
    <property type="nucleotide sequence ID" value="NZ_CP071503.1"/>
</dbReference>
<dbReference type="InterPro" id="IPR016181">
    <property type="entry name" value="Acyl_CoA_acyltransferase"/>
</dbReference>
<dbReference type="InterPro" id="IPR000182">
    <property type="entry name" value="GNAT_dom"/>
</dbReference>
<dbReference type="InterPro" id="IPR052564">
    <property type="entry name" value="N-acetyltrans/Recomb-assoc"/>
</dbReference>
<feature type="domain" description="N-acetyltransferase" evidence="1">
    <location>
        <begin position="11"/>
        <end position="163"/>
    </location>
</feature>
<evidence type="ECO:0000313" key="2">
    <source>
        <dbReference type="EMBL" id="QSX32308.1"/>
    </source>
</evidence>
<dbReference type="PANTHER" id="PTHR43451:SF1">
    <property type="entry name" value="ACETYLTRANSFERASE"/>
    <property type="match status" value="1"/>
</dbReference>
<dbReference type="Pfam" id="PF13673">
    <property type="entry name" value="Acetyltransf_10"/>
    <property type="match status" value="1"/>
</dbReference>
<name>A0ABX7QN33_9GAMM</name>
<dbReference type="Proteomes" id="UP000662770">
    <property type="component" value="Chromosome"/>
</dbReference>
<sequence length="168" mass="18973">MQHQYMQHQQLQIRRYHPADAAEIAQLFYAAVHAISSAVYNEQQKQAWAPAIMEARWASRLSSATTLVAVIESQIGGFMTLQANGYIEFSFTRPDMQGRGIATALFIELQQRAHRQGIERLSVAASHVAKPFFERQGFRCTGENKLLRNGVLLCNTSMEKIMNIDEAT</sequence>
<keyword evidence="3" id="KW-1185">Reference proteome</keyword>
<accession>A0ABX7QN33</accession>
<evidence type="ECO:0000313" key="3">
    <source>
        <dbReference type="Proteomes" id="UP000662770"/>
    </source>
</evidence>